<dbReference type="OrthoDB" id="3821789at2759"/>
<evidence type="ECO:0000256" key="1">
    <source>
        <dbReference type="SAM" id="MobiDB-lite"/>
    </source>
</evidence>
<feature type="region of interest" description="Disordered" evidence="1">
    <location>
        <begin position="1"/>
        <end position="99"/>
    </location>
</feature>
<comment type="caution">
    <text evidence="2">The sequence shown here is derived from an EMBL/GenBank/DDBJ whole genome shotgun (WGS) entry which is preliminary data.</text>
</comment>
<protein>
    <submittedName>
        <fullName evidence="2">Uncharacterized protein</fullName>
    </submittedName>
</protein>
<organism evidence="2 3">
    <name type="scientific">Friedmanniomyces endolithicus</name>
    <dbReference type="NCBI Taxonomy" id="329885"/>
    <lineage>
        <taxon>Eukaryota</taxon>
        <taxon>Fungi</taxon>
        <taxon>Dikarya</taxon>
        <taxon>Ascomycota</taxon>
        <taxon>Pezizomycotina</taxon>
        <taxon>Dothideomycetes</taxon>
        <taxon>Dothideomycetidae</taxon>
        <taxon>Mycosphaerellales</taxon>
        <taxon>Teratosphaeriaceae</taxon>
        <taxon>Friedmanniomyces</taxon>
    </lineage>
</organism>
<dbReference type="AlphaFoldDB" id="A0A4U0UJI7"/>
<gene>
    <name evidence="2" type="ORF">B0A54_13656</name>
</gene>
<name>A0A4U0UJI7_9PEZI</name>
<dbReference type="Proteomes" id="UP000310066">
    <property type="component" value="Unassembled WGS sequence"/>
</dbReference>
<evidence type="ECO:0000313" key="3">
    <source>
        <dbReference type="Proteomes" id="UP000310066"/>
    </source>
</evidence>
<reference evidence="2 3" key="1">
    <citation type="submission" date="2017-03" db="EMBL/GenBank/DDBJ databases">
        <title>Genomes of endolithic fungi from Antarctica.</title>
        <authorList>
            <person name="Coleine C."/>
            <person name="Masonjones S."/>
            <person name="Stajich J.E."/>
        </authorList>
    </citation>
    <scope>NUCLEOTIDE SEQUENCE [LARGE SCALE GENOMIC DNA]</scope>
    <source>
        <strain evidence="2 3">CCFEE 5311</strain>
    </source>
</reference>
<accession>A0A4U0UJI7</accession>
<proteinExistence type="predicted"/>
<evidence type="ECO:0000313" key="2">
    <source>
        <dbReference type="EMBL" id="TKA34956.1"/>
    </source>
</evidence>
<dbReference type="EMBL" id="NAJP01000074">
    <property type="protein sequence ID" value="TKA34956.1"/>
    <property type="molecule type" value="Genomic_DNA"/>
</dbReference>
<sequence>MDKLKKMFSPGADKDDGVMYGTPEPHNIHEDGTSGQGPRGGDPNYPQQNPSGALTRGDMPEAGYASQSQGLSSGEGRGDGLPAQLQTDPNVEKKDHGILRQIMQVLR</sequence>